<dbReference type="Proteomes" id="UP000805704">
    <property type="component" value="Chromosome 17"/>
</dbReference>
<organism evidence="1 2">
    <name type="scientific">Nibea albiflora</name>
    <name type="common">Yellow drum</name>
    <name type="synonym">Corvina albiflora</name>
    <dbReference type="NCBI Taxonomy" id="240163"/>
    <lineage>
        <taxon>Eukaryota</taxon>
        <taxon>Metazoa</taxon>
        <taxon>Chordata</taxon>
        <taxon>Craniata</taxon>
        <taxon>Vertebrata</taxon>
        <taxon>Euteleostomi</taxon>
        <taxon>Actinopterygii</taxon>
        <taxon>Neopterygii</taxon>
        <taxon>Teleostei</taxon>
        <taxon>Neoteleostei</taxon>
        <taxon>Acanthomorphata</taxon>
        <taxon>Eupercaria</taxon>
        <taxon>Sciaenidae</taxon>
        <taxon>Nibea</taxon>
    </lineage>
</organism>
<gene>
    <name evidence="1" type="ORF">GBF38_019028</name>
</gene>
<name>A0ACB7F6A7_NIBAL</name>
<proteinExistence type="predicted"/>
<accession>A0ACB7F6A7</accession>
<sequence>MSGAVRRAVFFLGLPDLNSLVCITVSLQEDDDLRSKQMKTCSYPLSCIRLQPVQRCPPADLQGALGSFLSDIRGGLRSVCGFPARLTSKPSHHSVSLSSAATGQGVVFESKPKKSRSAARDVDVEQMARSNQVRRPYSVQAELCDSAGLAERKRSARQLQTQEGGADAEGHELFGRGLSLTHTHTHTHTHTLSYLLNGLHALSPRRYQSESQSAELHQTASHRH</sequence>
<evidence type="ECO:0000313" key="2">
    <source>
        <dbReference type="Proteomes" id="UP000805704"/>
    </source>
</evidence>
<protein>
    <submittedName>
        <fullName evidence="1">Protein C18orf63</fullName>
    </submittedName>
</protein>
<dbReference type="EMBL" id="CM024805">
    <property type="protein sequence ID" value="KAG8009676.1"/>
    <property type="molecule type" value="Genomic_DNA"/>
</dbReference>
<reference evidence="1" key="1">
    <citation type="submission" date="2020-04" db="EMBL/GenBank/DDBJ databases">
        <title>A chromosome-scale assembly and high-density genetic map of the yellow drum (Nibea albiflora) genome.</title>
        <authorList>
            <person name="Xu D."/>
            <person name="Zhang W."/>
            <person name="Chen R."/>
            <person name="Tan P."/>
            <person name="Wang L."/>
            <person name="Song H."/>
            <person name="Tian L."/>
            <person name="Zhu Q."/>
            <person name="Wang B."/>
        </authorList>
    </citation>
    <scope>NUCLEOTIDE SEQUENCE</scope>
    <source>
        <tissue evidence="1">Muscle</tissue>
    </source>
</reference>
<evidence type="ECO:0000313" key="1">
    <source>
        <dbReference type="EMBL" id="KAG8009676.1"/>
    </source>
</evidence>
<keyword evidence="2" id="KW-1185">Reference proteome</keyword>
<comment type="caution">
    <text evidence="1">The sequence shown here is derived from an EMBL/GenBank/DDBJ whole genome shotgun (WGS) entry which is preliminary data.</text>
</comment>